<proteinExistence type="predicted"/>
<dbReference type="SUPFAM" id="SSF53098">
    <property type="entry name" value="Ribonuclease H-like"/>
    <property type="match status" value="2"/>
</dbReference>
<dbReference type="GO" id="GO:0003676">
    <property type="term" value="F:nucleic acid binding"/>
    <property type="evidence" value="ECO:0007669"/>
    <property type="project" value="InterPro"/>
</dbReference>
<dbReference type="GO" id="GO:0004523">
    <property type="term" value="F:RNA-DNA hybrid ribonuclease activity"/>
    <property type="evidence" value="ECO:0007669"/>
    <property type="project" value="InterPro"/>
</dbReference>
<dbReference type="InterPro" id="IPR001584">
    <property type="entry name" value="Integrase_cat-core"/>
</dbReference>
<sequence>MPGIDPALICHKLAVRPDARPVQQKKRYQAAERREFTKQEVATLLRIRHIRPVIHVEWLANVVLAPKGSTWRMCVDYSDLNKACPMDPYPVPRIDLLVDETAGCELLSFMDAFRGYHQIFMHPDDAEKTAFVTSDGVFCYIVMPFGLKNAMATFQRMIGILFKEVLGVTMEAYVDDILIKSRKKEDHVRDMERVFGIMQKANMRLNPKKCAFAVKGGKFLGYMMSERGIEPNPEKVKAIMDMEAPRNLKEVQKLTGRLAALSRFMAKLADRAIPFFQIMKKANPFEWTAECQAAFEEFKLYLSSPLVLAKADPGEHLYMYLAVADLAVSSVLLKEDEGVQRPIYFVSKALNGPETRYTLMEKTILALIATIKRLAPYFQAHPVTIYTTQPLATILRNPMASGRITKWSLLIGQYEIDFKPRPTIKGQALADFIAECTARSTEEGADGGVHDQWWEMYVDGASSNKGCGGGAVITCPEGFKAYYSVQFDFKVTNNEAEYEALIAGLKYAKALGASRLKVRSDSQLVVSQINGSAEVREERLKAYKELVEEEIGRFEQVVIDQIPRIENSEADILSKLECAVRDDHAPGIPAHIQKFAQKEILTTPATMVVRVDAVSYAVPSWVTDLTNYLKDGTLPNDKNDVYNLTCIQRRAPMFELVDGQLYKKTFGGPYLKCLPPDQAAAVMEEIHEGICSSHQGPKTLARKIILQGYYWPTIQQDCFGHTKKCKICQLYAPVPGRPATFYTPMTISLPFARWGIDLLGPLPTATGGRKYIIVGIDYFTKWVEAEPLASITEFQCQRFVWQNIICRFGLPEQVITDNGRQFVSKNFEEFLTRWGIKHSRASVAYPQANGQVENMNRTIMDGIKKKLEDYASTWPEQLNYVLWTYRTTPRTATGETPFALSYGFQAKVPTEVLVPTHRTIHYDPEQNEDNLRVELHFIEERRDLSALRMEEYHRATKRYVDKQAKIRSIEVGDLVLRNREKSKPLEGGKMSKN</sequence>
<feature type="domain" description="RNase H type-1" evidence="1">
    <location>
        <begin position="450"/>
        <end position="579"/>
    </location>
</feature>
<dbReference type="AlphaFoldDB" id="A0AAV0GL26"/>
<organism evidence="3 4">
    <name type="scientific">Cuscuta epithymum</name>
    <dbReference type="NCBI Taxonomy" id="186058"/>
    <lineage>
        <taxon>Eukaryota</taxon>
        <taxon>Viridiplantae</taxon>
        <taxon>Streptophyta</taxon>
        <taxon>Embryophyta</taxon>
        <taxon>Tracheophyta</taxon>
        <taxon>Spermatophyta</taxon>
        <taxon>Magnoliopsida</taxon>
        <taxon>eudicotyledons</taxon>
        <taxon>Gunneridae</taxon>
        <taxon>Pentapetalae</taxon>
        <taxon>asterids</taxon>
        <taxon>lamiids</taxon>
        <taxon>Solanales</taxon>
        <taxon>Convolvulaceae</taxon>
        <taxon>Cuscuteae</taxon>
        <taxon>Cuscuta</taxon>
        <taxon>Cuscuta subgen. Cuscuta</taxon>
    </lineage>
</organism>
<accession>A0AAV0GL26</accession>
<dbReference type="InterPro" id="IPR000477">
    <property type="entry name" value="RT_dom"/>
</dbReference>
<dbReference type="EMBL" id="CAMAPF010001168">
    <property type="protein sequence ID" value="CAH9148358.1"/>
    <property type="molecule type" value="Genomic_DNA"/>
</dbReference>
<dbReference type="InterPro" id="IPR012337">
    <property type="entry name" value="RNaseH-like_sf"/>
</dbReference>
<evidence type="ECO:0000259" key="2">
    <source>
        <dbReference type="PROSITE" id="PS50994"/>
    </source>
</evidence>
<dbReference type="CDD" id="cd01647">
    <property type="entry name" value="RT_LTR"/>
    <property type="match status" value="1"/>
</dbReference>
<dbReference type="Gene3D" id="1.10.340.70">
    <property type="match status" value="1"/>
</dbReference>
<dbReference type="PROSITE" id="PS50994">
    <property type="entry name" value="INTEGRASE"/>
    <property type="match status" value="1"/>
</dbReference>
<dbReference type="Pfam" id="PF17919">
    <property type="entry name" value="RT_RNaseH_2"/>
    <property type="match status" value="1"/>
</dbReference>
<dbReference type="InterPro" id="IPR002156">
    <property type="entry name" value="RNaseH_domain"/>
</dbReference>
<dbReference type="Gene3D" id="3.30.70.270">
    <property type="match status" value="2"/>
</dbReference>
<dbReference type="PANTHER" id="PTHR48475:SF2">
    <property type="entry name" value="RIBONUCLEASE H"/>
    <property type="match status" value="1"/>
</dbReference>
<dbReference type="Gene3D" id="3.10.10.10">
    <property type="entry name" value="HIV Type 1 Reverse Transcriptase, subunit A, domain 1"/>
    <property type="match status" value="1"/>
</dbReference>
<dbReference type="CDD" id="cd09279">
    <property type="entry name" value="RNase_HI_like"/>
    <property type="match status" value="1"/>
</dbReference>
<dbReference type="InterPro" id="IPR036397">
    <property type="entry name" value="RNaseH_sf"/>
</dbReference>
<evidence type="ECO:0000259" key="1">
    <source>
        <dbReference type="PROSITE" id="PS50879"/>
    </source>
</evidence>
<dbReference type="InterPro" id="IPR043502">
    <property type="entry name" value="DNA/RNA_pol_sf"/>
</dbReference>
<dbReference type="PANTHER" id="PTHR48475">
    <property type="entry name" value="RIBONUCLEASE H"/>
    <property type="match status" value="1"/>
</dbReference>
<dbReference type="SUPFAM" id="SSF56672">
    <property type="entry name" value="DNA/RNA polymerases"/>
    <property type="match status" value="1"/>
</dbReference>
<protein>
    <submittedName>
        <fullName evidence="3">Uncharacterized protein</fullName>
    </submittedName>
</protein>
<dbReference type="Pfam" id="PF17921">
    <property type="entry name" value="Integrase_H2C2"/>
    <property type="match status" value="1"/>
</dbReference>
<dbReference type="PROSITE" id="PS50879">
    <property type="entry name" value="RNASE_H_1"/>
    <property type="match status" value="1"/>
</dbReference>
<dbReference type="GO" id="GO:0015074">
    <property type="term" value="P:DNA integration"/>
    <property type="evidence" value="ECO:0007669"/>
    <property type="project" value="InterPro"/>
</dbReference>
<reference evidence="3" key="1">
    <citation type="submission" date="2022-07" db="EMBL/GenBank/DDBJ databases">
        <authorList>
            <person name="Macas J."/>
            <person name="Novak P."/>
            <person name="Neumann P."/>
        </authorList>
    </citation>
    <scope>NUCLEOTIDE SEQUENCE</scope>
</reference>
<evidence type="ECO:0000313" key="4">
    <source>
        <dbReference type="Proteomes" id="UP001152523"/>
    </source>
</evidence>
<dbReference type="InterPro" id="IPR043128">
    <property type="entry name" value="Rev_trsase/Diguanyl_cyclase"/>
</dbReference>
<dbReference type="InterPro" id="IPR041588">
    <property type="entry name" value="Integrase_H2C2"/>
</dbReference>
<feature type="domain" description="Integrase catalytic" evidence="2">
    <location>
        <begin position="746"/>
        <end position="905"/>
    </location>
</feature>
<comment type="caution">
    <text evidence="3">The sequence shown here is derived from an EMBL/GenBank/DDBJ whole genome shotgun (WGS) entry which is preliminary data.</text>
</comment>
<gene>
    <name evidence="3" type="ORF">CEPIT_LOCUS44453</name>
</gene>
<dbReference type="FunFam" id="3.30.420.10:FF:000032">
    <property type="entry name" value="Retrovirus-related Pol polyprotein from transposon 297-like Protein"/>
    <property type="match status" value="1"/>
</dbReference>
<dbReference type="Pfam" id="PF00665">
    <property type="entry name" value="rve"/>
    <property type="match status" value="1"/>
</dbReference>
<evidence type="ECO:0000313" key="3">
    <source>
        <dbReference type="EMBL" id="CAH9148358.1"/>
    </source>
</evidence>
<dbReference type="InterPro" id="IPR041577">
    <property type="entry name" value="RT_RNaseH_2"/>
</dbReference>
<dbReference type="Pfam" id="PF13456">
    <property type="entry name" value="RVT_3"/>
    <property type="match status" value="1"/>
</dbReference>
<name>A0AAV0GL26_9ASTE</name>
<keyword evidence="4" id="KW-1185">Reference proteome</keyword>
<dbReference type="Pfam" id="PF00078">
    <property type="entry name" value="RVT_1"/>
    <property type="match status" value="1"/>
</dbReference>
<dbReference type="Gene3D" id="3.30.420.10">
    <property type="entry name" value="Ribonuclease H-like superfamily/Ribonuclease H"/>
    <property type="match status" value="2"/>
</dbReference>
<dbReference type="Proteomes" id="UP001152523">
    <property type="component" value="Unassembled WGS sequence"/>
</dbReference>